<sequence>MKRFENDNALLRAAIWANRIEVLIKASTTLAAIAAFLTGTLVIFINWSYV</sequence>
<dbReference type="KEGG" id="mcys:MCB1EB_1479"/>
<keyword evidence="2" id="KW-1185">Reference proteome</keyword>
<accession>A0A2Z6EVZ9</accession>
<evidence type="ECO:0000313" key="1">
    <source>
        <dbReference type="EMBL" id="BBE09640.1"/>
    </source>
</evidence>
<evidence type="ECO:0000313" key="2">
    <source>
        <dbReference type="Proteomes" id="UP000282597"/>
    </source>
</evidence>
<dbReference type="Proteomes" id="UP000282597">
    <property type="component" value="Chromosome"/>
</dbReference>
<dbReference type="AlphaFoldDB" id="A0A2Z6EVZ9"/>
<gene>
    <name evidence="1" type="ORF">MCB1EB_1479</name>
</gene>
<dbReference type="RefSeq" id="WP_161566203.1">
    <property type="nucleotide sequence ID" value="NZ_AP018150.1"/>
</dbReference>
<dbReference type="EMBL" id="AP018150">
    <property type="protein sequence ID" value="BBE09640.1"/>
    <property type="molecule type" value="Genomic_DNA"/>
</dbReference>
<reference evidence="1 2" key="1">
    <citation type="journal article" date="2018" name="Microbes Environ.">
        <title>Comparative Genomic Insights into Endofungal Lifestyles of Two Bacterial Endosymbionts, Mycoavidus cysteinexigens and Burkholderia rhizoxinica.</title>
        <authorList>
            <person name="Sharmin D."/>
            <person name="Guo Y."/>
            <person name="Nishizawa T."/>
            <person name="Ohshima S."/>
            <person name="Sato Y."/>
            <person name="Takashima Y."/>
            <person name="Narisawa K."/>
            <person name="Ohta H."/>
        </authorList>
    </citation>
    <scope>NUCLEOTIDE SEQUENCE [LARGE SCALE GENOMIC DNA]</scope>
    <source>
        <strain evidence="1 2">B1-EB</strain>
    </source>
</reference>
<protein>
    <submittedName>
        <fullName evidence="1">Uncharacterized protein</fullName>
    </submittedName>
</protein>
<organism evidence="1 2">
    <name type="scientific">Mycoavidus cysteinexigens</name>
    <dbReference type="NCBI Taxonomy" id="1553431"/>
    <lineage>
        <taxon>Bacteria</taxon>
        <taxon>Pseudomonadati</taxon>
        <taxon>Pseudomonadota</taxon>
        <taxon>Betaproteobacteria</taxon>
        <taxon>Burkholderiales</taxon>
        <taxon>Burkholderiaceae</taxon>
        <taxon>Mycoavidus</taxon>
    </lineage>
</organism>
<proteinExistence type="predicted"/>
<name>A0A2Z6EVZ9_9BURK</name>